<accession>A0ACB9A2K7</accession>
<gene>
    <name evidence="1" type="ORF">L1987_74274</name>
</gene>
<evidence type="ECO:0000313" key="1">
    <source>
        <dbReference type="EMBL" id="KAI3704067.1"/>
    </source>
</evidence>
<dbReference type="Proteomes" id="UP001056120">
    <property type="component" value="Linkage Group LG25"/>
</dbReference>
<proteinExistence type="predicted"/>
<reference evidence="2" key="1">
    <citation type="journal article" date="2022" name="Mol. Ecol. Resour.">
        <title>The genomes of chicory, endive, great burdock and yacon provide insights into Asteraceae palaeo-polyploidization history and plant inulin production.</title>
        <authorList>
            <person name="Fan W."/>
            <person name="Wang S."/>
            <person name="Wang H."/>
            <person name="Wang A."/>
            <person name="Jiang F."/>
            <person name="Liu H."/>
            <person name="Zhao H."/>
            <person name="Xu D."/>
            <person name="Zhang Y."/>
        </authorList>
    </citation>
    <scope>NUCLEOTIDE SEQUENCE [LARGE SCALE GENOMIC DNA]</scope>
    <source>
        <strain evidence="2">cv. Yunnan</strain>
    </source>
</reference>
<reference evidence="1 2" key="2">
    <citation type="journal article" date="2022" name="Mol. Ecol. Resour.">
        <title>The genomes of chicory, endive, great burdock and yacon provide insights into Asteraceae paleo-polyploidization history and plant inulin production.</title>
        <authorList>
            <person name="Fan W."/>
            <person name="Wang S."/>
            <person name="Wang H."/>
            <person name="Wang A."/>
            <person name="Jiang F."/>
            <person name="Liu H."/>
            <person name="Zhao H."/>
            <person name="Xu D."/>
            <person name="Zhang Y."/>
        </authorList>
    </citation>
    <scope>NUCLEOTIDE SEQUENCE [LARGE SCALE GENOMIC DNA]</scope>
    <source>
        <strain evidence="2">cv. Yunnan</strain>
        <tissue evidence="1">Leaves</tissue>
    </source>
</reference>
<comment type="caution">
    <text evidence="1">The sequence shown here is derived from an EMBL/GenBank/DDBJ whole genome shotgun (WGS) entry which is preliminary data.</text>
</comment>
<protein>
    <submittedName>
        <fullName evidence="1">Uncharacterized protein</fullName>
    </submittedName>
</protein>
<keyword evidence="2" id="KW-1185">Reference proteome</keyword>
<evidence type="ECO:0000313" key="2">
    <source>
        <dbReference type="Proteomes" id="UP001056120"/>
    </source>
</evidence>
<sequence>MIGSGQEDTTALTEDRVSITRKSSELIEDGKKEFRRRRGWFPVLLAAIPAVSKLSGVSEKVDGVFGWGNFTPG</sequence>
<dbReference type="EMBL" id="CM042042">
    <property type="protein sequence ID" value="KAI3704067.1"/>
    <property type="molecule type" value="Genomic_DNA"/>
</dbReference>
<organism evidence="1 2">
    <name type="scientific">Smallanthus sonchifolius</name>
    <dbReference type="NCBI Taxonomy" id="185202"/>
    <lineage>
        <taxon>Eukaryota</taxon>
        <taxon>Viridiplantae</taxon>
        <taxon>Streptophyta</taxon>
        <taxon>Embryophyta</taxon>
        <taxon>Tracheophyta</taxon>
        <taxon>Spermatophyta</taxon>
        <taxon>Magnoliopsida</taxon>
        <taxon>eudicotyledons</taxon>
        <taxon>Gunneridae</taxon>
        <taxon>Pentapetalae</taxon>
        <taxon>asterids</taxon>
        <taxon>campanulids</taxon>
        <taxon>Asterales</taxon>
        <taxon>Asteraceae</taxon>
        <taxon>Asteroideae</taxon>
        <taxon>Heliantheae alliance</taxon>
        <taxon>Millerieae</taxon>
        <taxon>Smallanthus</taxon>
    </lineage>
</organism>
<name>A0ACB9A2K7_9ASTR</name>